<organism evidence="1">
    <name type="scientific">hydrothermal vent metagenome</name>
    <dbReference type="NCBI Taxonomy" id="652676"/>
    <lineage>
        <taxon>unclassified sequences</taxon>
        <taxon>metagenomes</taxon>
        <taxon>ecological metagenomes</taxon>
    </lineage>
</organism>
<evidence type="ECO:0000313" key="1">
    <source>
        <dbReference type="EMBL" id="VAW88370.1"/>
    </source>
</evidence>
<reference evidence="1" key="1">
    <citation type="submission" date="2018-06" db="EMBL/GenBank/DDBJ databases">
        <authorList>
            <person name="Zhirakovskaya E."/>
        </authorList>
    </citation>
    <scope>NUCLEOTIDE SEQUENCE</scope>
</reference>
<accession>A0A3B0ZH10</accession>
<dbReference type="AlphaFoldDB" id="A0A3B0ZH10"/>
<protein>
    <submittedName>
        <fullName evidence="1">Oligopeptide ABC transporter, periplasmic oligopeptide-binding protein OppA (TC 3.A.1.5.1)</fullName>
    </submittedName>
</protein>
<proteinExistence type="predicted"/>
<gene>
    <name evidence="1" type="ORF">MNBD_GAMMA17-1316</name>
</gene>
<sequence>MPTKCLAIALLFAAHVTTTAAEVPAEQRHEVEHLLNFIASTTCIIDRNGSLHNGPEALVHIKRKYAYYRDDISSTEQFIALSASQSTFSGKAYTVRCGRGEVETTREWLLGELGEYRNQGFGM</sequence>
<name>A0A3B0ZH10_9ZZZZ</name>
<dbReference type="InterPro" id="IPR035242">
    <property type="entry name" value="DUF5329"/>
</dbReference>
<dbReference type="Pfam" id="PF17263">
    <property type="entry name" value="DUF5329"/>
    <property type="match status" value="1"/>
</dbReference>
<dbReference type="EMBL" id="UOFQ01000094">
    <property type="protein sequence ID" value="VAW88370.1"/>
    <property type="molecule type" value="Genomic_DNA"/>
</dbReference>